<dbReference type="Proteomes" id="UP001500191">
    <property type="component" value="Unassembled WGS sequence"/>
</dbReference>
<protein>
    <recommendedName>
        <fullName evidence="5">Secreted protein</fullName>
    </recommendedName>
</protein>
<evidence type="ECO:0000256" key="1">
    <source>
        <dbReference type="SAM" id="MobiDB-lite"/>
    </source>
</evidence>
<feature type="chain" id="PRO_5045273742" description="Secreted protein" evidence="2">
    <location>
        <begin position="22"/>
        <end position="81"/>
    </location>
</feature>
<evidence type="ECO:0000313" key="3">
    <source>
        <dbReference type="EMBL" id="GAA0501164.1"/>
    </source>
</evidence>
<feature type="region of interest" description="Disordered" evidence="1">
    <location>
        <begin position="17"/>
        <end position="48"/>
    </location>
</feature>
<keyword evidence="4" id="KW-1185">Reference proteome</keyword>
<accession>A0ABP3LI88</accession>
<evidence type="ECO:0000256" key="2">
    <source>
        <dbReference type="SAM" id="SignalP"/>
    </source>
</evidence>
<organism evidence="3 4">
    <name type="scientific">Deinococcus depolymerans</name>
    <dbReference type="NCBI Taxonomy" id="392408"/>
    <lineage>
        <taxon>Bacteria</taxon>
        <taxon>Thermotogati</taxon>
        <taxon>Deinococcota</taxon>
        <taxon>Deinococci</taxon>
        <taxon>Deinococcales</taxon>
        <taxon>Deinococcaceae</taxon>
        <taxon>Deinococcus</taxon>
    </lineage>
</organism>
<sequence>MKRSVLRVMVILTAMMGSAKAEPDGRNGGGLSMTSGDGQPITVITPFPDPKVAEGTAACGHTCPQALGPQQTSVELTSGAQ</sequence>
<comment type="caution">
    <text evidence="3">The sequence shown here is derived from an EMBL/GenBank/DDBJ whole genome shotgun (WGS) entry which is preliminary data.</text>
</comment>
<dbReference type="EMBL" id="BAAADB010000004">
    <property type="protein sequence ID" value="GAA0501164.1"/>
    <property type="molecule type" value="Genomic_DNA"/>
</dbReference>
<keyword evidence="2" id="KW-0732">Signal</keyword>
<gene>
    <name evidence="3" type="ORF">GCM10008937_05740</name>
</gene>
<feature type="signal peptide" evidence="2">
    <location>
        <begin position="1"/>
        <end position="21"/>
    </location>
</feature>
<evidence type="ECO:0008006" key="5">
    <source>
        <dbReference type="Google" id="ProtNLM"/>
    </source>
</evidence>
<proteinExistence type="predicted"/>
<evidence type="ECO:0000313" key="4">
    <source>
        <dbReference type="Proteomes" id="UP001500191"/>
    </source>
</evidence>
<name>A0ABP3LI88_9DEIO</name>
<reference evidence="4" key="1">
    <citation type="journal article" date="2019" name="Int. J. Syst. Evol. Microbiol.">
        <title>The Global Catalogue of Microorganisms (GCM) 10K type strain sequencing project: providing services to taxonomists for standard genome sequencing and annotation.</title>
        <authorList>
            <consortium name="The Broad Institute Genomics Platform"/>
            <consortium name="The Broad Institute Genome Sequencing Center for Infectious Disease"/>
            <person name="Wu L."/>
            <person name="Ma J."/>
        </authorList>
    </citation>
    <scope>NUCLEOTIDE SEQUENCE [LARGE SCALE GENOMIC DNA]</scope>
    <source>
        <strain evidence="4">JCM 14368</strain>
    </source>
</reference>